<keyword evidence="2" id="KW-0812">Transmembrane</keyword>
<evidence type="ECO:0000313" key="3">
    <source>
        <dbReference type="EMBL" id="MPD00072.1"/>
    </source>
</evidence>
<feature type="compositionally biased region" description="Polar residues" evidence="1">
    <location>
        <begin position="12"/>
        <end position="29"/>
    </location>
</feature>
<evidence type="ECO:0000256" key="1">
    <source>
        <dbReference type="SAM" id="MobiDB-lite"/>
    </source>
</evidence>
<keyword evidence="2" id="KW-0472">Membrane</keyword>
<evidence type="ECO:0000256" key="2">
    <source>
        <dbReference type="SAM" id="Phobius"/>
    </source>
</evidence>
<name>A0A5B7JQ16_PORTR</name>
<dbReference type="AlphaFoldDB" id="A0A5B7JQ16"/>
<gene>
    <name evidence="3" type="ORF">E2C01_095520</name>
</gene>
<reference evidence="3 4" key="1">
    <citation type="submission" date="2019-05" db="EMBL/GenBank/DDBJ databases">
        <title>Another draft genome of Portunus trituberculatus and its Hox gene families provides insights of decapod evolution.</title>
        <authorList>
            <person name="Jeong J.-H."/>
            <person name="Song I."/>
            <person name="Kim S."/>
            <person name="Choi T."/>
            <person name="Kim D."/>
            <person name="Ryu S."/>
            <person name="Kim W."/>
        </authorList>
    </citation>
    <scope>NUCLEOTIDE SEQUENCE [LARGE SCALE GENOMIC DNA]</scope>
    <source>
        <tissue evidence="3">Muscle</tissue>
    </source>
</reference>
<feature type="transmembrane region" description="Helical" evidence="2">
    <location>
        <begin position="83"/>
        <end position="107"/>
    </location>
</feature>
<comment type="caution">
    <text evidence="3">The sequence shown here is derived from an EMBL/GenBank/DDBJ whole genome shotgun (WGS) entry which is preliminary data.</text>
</comment>
<dbReference type="EMBL" id="VSRR010121224">
    <property type="protein sequence ID" value="MPD00072.1"/>
    <property type="molecule type" value="Genomic_DNA"/>
</dbReference>
<protein>
    <submittedName>
        <fullName evidence="3">Uncharacterized protein</fullName>
    </submittedName>
</protein>
<keyword evidence="2" id="KW-1133">Transmembrane helix</keyword>
<organism evidence="3 4">
    <name type="scientific">Portunus trituberculatus</name>
    <name type="common">Swimming crab</name>
    <name type="synonym">Neptunus trituberculatus</name>
    <dbReference type="NCBI Taxonomy" id="210409"/>
    <lineage>
        <taxon>Eukaryota</taxon>
        <taxon>Metazoa</taxon>
        <taxon>Ecdysozoa</taxon>
        <taxon>Arthropoda</taxon>
        <taxon>Crustacea</taxon>
        <taxon>Multicrustacea</taxon>
        <taxon>Malacostraca</taxon>
        <taxon>Eumalacostraca</taxon>
        <taxon>Eucarida</taxon>
        <taxon>Decapoda</taxon>
        <taxon>Pleocyemata</taxon>
        <taxon>Brachyura</taxon>
        <taxon>Eubrachyura</taxon>
        <taxon>Portunoidea</taxon>
        <taxon>Portunidae</taxon>
        <taxon>Portuninae</taxon>
        <taxon>Portunus</taxon>
    </lineage>
</organism>
<dbReference type="Proteomes" id="UP000324222">
    <property type="component" value="Unassembled WGS sequence"/>
</dbReference>
<keyword evidence="4" id="KW-1185">Reference proteome</keyword>
<sequence>MHYSTGRRNTRQHNTNTVPAGSKVANSGPSITTTTITAPGPVHLILPSSLSLLPPPSSSPLFHLSIGLGVGTLDLASDSNGTALSLLLLALLLSSCYAVLCCVMLLCCV</sequence>
<evidence type="ECO:0000313" key="4">
    <source>
        <dbReference type="Proteomes" id="UP000324222"/>
    </source>
</evidence>
<feature type="region of interest" description="Disordered" evidence="1">
    <location>
        <begin position="1"/>
        <end position="29"/>
    </location>
</feature>
<proteinExistence type="predicted"/>
<accession>A0A5B7JQ16</accession>